<feature type="transmembrane region" description="Helical" evidence="1">
    <location>
        <begin position="430"/>
        <end position="450"/>
    </location>
</feature>
<feature type="transmembrane region" description="Helical" evidence="1">
    <location>
        <begin position="62"/>
        <end position="84"/>
    </location>
</feature>
<keyword evidence="1" id="KW-1133">Transmembrane helix</keyword>
<feature type="transmembrane region" description="Helical" evidence="1">
    <location>
        <begin position="21"/>
        <end position="42"/>
    </location>
</feature>
<dbReference type="Proteomes" id="UP000287527">
    <property type="component" value="Unassembled WGS sequence"/>
</dbReference>
<reference evidence="2 3" key="1">
    <citation type="submission" date="2019-01" db="EMBL/GenBank/DDBJ databases">
        <title>Flavobacterium sp. nov.,isolated from freshwater.</title>
        <authorList>
            <person name="Zhang R."/>
            <person name="Du Z.-J."/>
        </authorList>
    </citation>
    <scope>NUCLEOTIDE SEQUENCE [LARGE SCALE GENOMIC DNA]</scope>
    <source>
        <strain evidence="2 3">1E403</strain>
    </source>
</reference>
<dbReference type="AlphaFoldDB" id="A0A444H6K4"/>
<feature type="transmembrane region" description="Helical" evidence="1">
    <location>
        <begin position="484"/>
        <end position="503"/>
    </location>
</feature>
<keyword evidence="3" id="KW-1185">Reference proteome</keyword>
<accession>A0A444H6K4</accession>
<dbReference type="OrthoDB" id="996104at2"/>
<sequence>MLKKTQNYLLLNHPLLWNIKFVPVFIIAAIINLFFFFGGYIYGVIDFTKIKDSYRYNDSTPVFVIFLSIILSLLVLIIWIVYYIRNNAFKTFYPKKRMSLFKEWGLIFILCIVNCSYFISFTYAYELRARHYYEKNELVKRLDILSKASIFTQGGYDRSEDTIINQQDIKRKNFIYFGKKYQFGSLLNKSMENFTLQSREKDSINKRTVMHWLVENRKDSVKNILTQFQNISTEHNLKSNISTEQWMDLVYNYPEFINYKVVGNDSFSPVYGYNSNYIYDEYNDEYNYTQNTIDLSINIRKIVKKDTIYYPKYYVPLSQLKSAYSKMSKAWVNPEANTTVLLGLLYFALGLSVLIFSFRVTSGRSWLIAAVSGGILVVITALISVIISETLGRERLLLRNEYLFIAIWAVLTIILLIYYCIALRKKSKGILGIVLNLLLWLIPFLLPVIYDVSHKLAASLNTDYIKDEAYVMVEHPLYIWLDQYMGIMFFANLIFVILSMYYFTISIKKWKGIAEG</sequence>
<evidence type="ECO:0000256" key="1">
    <source>
        <dbReference type="SAM" id="Phobius"/>
    </source>
</evidence>
<protein>
    <submittedName>
        <fullName evidence="2">Uncharacterized protein</fullName>
    </submittedName>
</protein>
<proteinExistence type="predicted"/>
<dbReference type="RefSeq" id="WP_128390429.1">
    <property type="nucleotide sequence ID" value="NZ_SBII01000009.1"/>
</dbReference>
<dbReference type="EMBL" id="SBII01000009">
    <property type="protein sequence ID" value="RWW98853.1"/>
    <property type="molecule type" value="Genomic_DNA"/>
</dbReference>
<evidence type="ECO:0000313" key="2">
    <source>
        <dbReference type="EMBL" id="RWW98853.1"/>
    </source>
</evidence>
<comment type="caution">
    <text evidence="2">The sequence shown here is derived from an EMBL/GenBank/DDBJ whole genome shotgun (WGS) entry which is preliminary data.</text>
</comment>
<evidence type="ECO:0000313" key="3">
    <source>
        <dbReference type="Proteomes" id="UP000287527"/>
    </source>
</evidence>
<feature type="transmembrane region" description="Helical" evidence="1">
    <location>
        <begin position="104"/>
        <end position="125"/>
    </location>
</feature>
<gene>
    <name evidence="2" type="ORF">EPI11_13080</name>
</gene>
<feature type="transmembrane region" description="Helical" evidence="1">
    <location>
        <begin position="402"/>
        <end position="423"/>
    </location>
</feature>
<feature type="transmembrane region" description="Helical" evidence="1">
    <location>
        <begin position="340"/>
        <end position="358"/>
    </location>
</feature>
<feature type="transmembrane region" description="Helical" evidence="1">
    <location>
        <begin position="365"/>
        <end position="387"/>
    </location>
</feature>
<keyword evidence="1" id="KW-0472">Membrane</keyword>
<keyword evidence="1" id="KW-0812">Transmembrane</keyword>
<organism evidence="2 3">
    <name type="scientific">Flavobacterium cerinum</name>
    <dbReference type="NCBI Taxonomy" id="2502784"/>
    <lineage>
        <taxon>Bacteria</taxon>
        <taxon>Pseudomonadati</taxon>
        <taxon>Bacteroidota</taxon>
        <taxon>Flavobacteriia</taxon>
        <taxon>Flavobacteriales</taxon>
        <taxon>Flavobacteriaceae</taxon>
        <taxon>Flavobacterium</taxon>
    </lineage>
</organism>
<name>A0A444H6K4_9FLAO</name>